<dbReference type="AlphaFoldDB" id="A0AA35Y8R9"/>
<evidence type="ECO:0000313" key="2">
    <source>
        <dbReference type="EMBL" id="CAI9264992.1"/>
    </source>
</evidence>
<name>A0AA35Y8R9_LACSI</name>
<dbReference type="EMBL" id="OX465086">
    <property type="protein sequence ID" value="CAI9264992.1"/>
    <property type="molecule type" value="Genomic_DNA"/>
</dbReference>
<proteinExistence type="predicted"/>
<dbReference type="Proteomes" id="UP001177003">
    <property type="component" value="Chromosome 0"/>
</dbReference>
<gene>
    <name evidence="2" type="ORF">LSALG_LOCUS5621</name>
</gene>
<reference evidence="2" key="1">
    <citation type="submission" date="2023-04" db="EMBL/GenBank/DDBJ databases">
        <authorList>
            <person name="Vijverberg K."/>
            <person name="Xiong W."/>
            <person name="Schranz E."/>
        </authorList>
    </citation>
    <scope>NUCLEOTIDE SEQUENCE</scope>
</reference>
<feature type="region of interest" description="Disordered" evidence="1">
    <location>
        <begin position="93"/>
        <end position="113"/>
    </location>
</feature>
<protein>
    <submittedName>
        <fullName evidence="2">Uncharacterized protein</fullName>
    </submittedName>
</protein>
<accession>A0AA35Y8R9</accession>
<keyword evidence="3" id="KW-1185">Reference proteome</keyword>
<sequence>MLRASTAENIRFITIDIQQLATRPETPILTTLAHTQKESDRIMKHLSPVLLNALSYAPSPLLHQVKQNVIMSKVNTKSRKPLLMLSKFLTHRPTNSNISENNPEVTTNNKEDI</sequence>
<evidence type="ECO:0000256" key="1">
    <source>
        <dbReference type="SAM" id="MobiDB-lite"/>
    </source>
</evidence>
<organism evidence="2 3">
    <name type="scientific">Lactuca saligna</name>
    <name type="common">Willowleaf lettuce</name>
    <dbReference type="NCBI Taxonomy" id="75948"/>
    <lineage>
        <taxon>Eukaryota</taxon>
        <taxon>Viridiplantae</taxon>
        <taxon>Streptophyta</taxon>
        <taxon>Embryophyta</taxon>
        <taxon>Tracheophyta</taxon>
        <taxon>Spermatophyta</taxon>
        <taxon>Magnoliopsida</taxon>
        <taxon>eudicotyledons</taxon>
        <taxon>Gunneridae</taxon>
        <taxon>Pentapetalae</taxon>
        <taxon>asterids</taxon>
        <taxon>campanulids</taxon>
        <taxon>Asterales</taxon>
        <taxon>Asteraceae</taxon>
        <taxon>Cichorioideae</taxon>
        <taxon>Cichorieae</taxon>
        <taxon>Lactucinae</taxon>
        <taxon>Lactuca</taxon>
    </lineage>
</organism>
<evidence type="ECO:0000313" key="3">
    <source>
        <dbReference type="Proteomes" id="UP001177003"/>
    </source>
</evidence>